<dbReference type="GO" id="GO:0016887">
    <property type="term" value="F:ATP hydrolysis activity"/>
    <property type="evidence" value="ECO:0007669"/>
    <property type="project" value="InterPro"/>
</dbReference>
<organism evidence="2">
    <name type="scientific">marine sediment metagenome</name>
    <dbReference type="NCBI Taxonomy" id="412755"/>
    <lineage>
        <taxon>unclassified sequences</taxon>
        <taxon>metagenomes</taxon>
        <taxon>ecological metagenomes</taxon>
    </lineage>
</organism>
<proteinExistence type="predicted"/>
<feature type="non-terminal residue" evidence="2">
    <location>
        <position position="197"/>
    </location>
</feature>
<sequence length="197" mass="22512">FTFKGFEYQQETMSSQSKRICYMKARQCFGATINESLKDLHGMIMGKYKLGVAHIFPTTDEVGEFSKSIFKPLIAKNQTSIGRYVKNVAGGTDTTSLKRVRDSMLFLRGARLGQKVDNTDESTSSKTAAFSCDKVVFDEVDFMDPEAVVKYVESMNMSPHKHEVYLGNPSHEDFGIDLIFKKSDQRHWFRKCFHCKE</sequence>
<reference evidence="2" key="1">
    <citation type="journal article" date="2014" name="Front. Microbiol.">
        <title>High frequency of phylogenetically diverse reductive dehalogenase-homologous genes in deep subseafloor sedimentary metagenomes.</title>
        <authorList>
            <person name="Kawai M."/>
            <person name="Futagami T."/>
            <person name="Toyoda A."/>
            <person name="Takaki Y."/>
            <person name="Nishi S."/>
            <person name="Hori S."/>
            <person name="Arai W."/>
            <person name="Tsubouchi T."/>
            <person name="Morono Y."/>
            <person name="Uchiyama I."/>
            <person name="Ito T."/>
            <person name="Fujiyama A."/>
            <person name="Inagaki F."/>
            <person name="Takami H."/>
        </authorList>
    </citation>
    <scope>NUCLEOTIDE SEQUENCE</scope>
    <source>
        <strain evidence="2">Expedition CK06-06</strain>
    </source>
</reference>
<protein>
    <recommendedName>
        <fullName evidence="1">Phage terminase large subunit GpA ATPase domain-containing protein</fullName>
    </recommendedName>
</protein>
<feature type="domain" description="Phage terminase large subunit GpA ATPase" evidence="1">
    <location>
        <begin position="11"/>
        <end position="197"/>
    </location>
</feature>
<dbReference type="Pfam" id="PF05876">
    <property type="entry name" value="GpA_ATPase"/>
    <property type="match status" value="1"/>
</dbReference>
<name>X1E3P6_9ZZZZ</name>
<dbReference type="AlphaFoldDB" id="X1E3P6"/>
<evidence type="ECO:0000259" key="1">
    <source>
        <dbReference type="Pfam" id="PF05876"/>
    </source>
</evidence>
<dbReference type="EMBL" id="BART01035178">
    <property type="protein sequence ID" value="GAH11809.1"/>
    <property type="molecule type" value="Genomic_DNA"/>
</dbReference>
<feature type="non-terminal residue" evidence="2">
    <location>
        <position position="1"/>
    </location>
</feature>
<comment type="caution">
    <text evidence="2">The sequence shown here is derived from an EMBL/GenBank/DDBJ whole genome shotgun (WGS) entry which is preliminary data.</text>
</comment>
<evidence type="ECO:0000313" key="2">
    <source>
        <dbReference type="EMBL" id="GAH11809.1"/>
    </source>
</evidence>
<accession>X1E3P6</accession>
<dbReference type="InterPro" id="IPR046453">
    <property type="entry name" value="GpA_ATPase"/>
</dbReference>
<gene>
    <name evidence="2" type="ORF">S01H4_59862</name>
</gene>